<dbReference type="InterPro" id="IPR000651">
    <property type="entry name" value="Ras-like_Gua-exchang_fac_N"/>
</dbReference>
<dbReference type="GO" id="GO:0007265">
    <property type="term" value="P:Ras protein signal transduction"/>
    <property type="evidence" value="ECO:0007669"/>
    <property type="project" value="TreeGrafter"/>
</dbReference>
<feature type="compositionally biased region" description="Acidic residues" evidence="5">
    <location>
        <begin position="839"/>
        <end position="850"/>
    </location>
</feature>
<organism evidence="9 10">
    <name type="scientific">Acaromyces ingoldii</name>
    <dbReference type="NCBI Taxonomy" id="215250"/>
    <lineage>
        <taxon>Eukaryota</taxon>
        <taxon>Fungi</taxon>
        <taxon>Dikarya</taxon>
        <taxon>Basidiomycota</taxon>
        <taxon>Ustilaginomycotina</taxon>
        <taxon>Exobasidiomycetes</taxon>
        <taxon>Exobasidiales</taxon>
        <taxon>Cryptobasidiaceae</taxon>
        <taxon>Acaromyces</taxon>
    </lineage>
</organism>
<feature type="region of interest" description="Disordered" evidence="5">
    <location>
        <begin position="444"/>
        <end position="565"/>
    </location>
</feature>
<dbReference type="InterPro" id="IPR001452">
    <property type="entry name" value="SH3_domain"/>
</dbReference>
<feature type="region of interest" description="Disordered" evidence="5">
    <location>
        <begin position="1274"/>
        <end position="1303"/>
    </location>
</feature>
<feature type="region of interest" description="Disordered" evidence="5">
    <location>
        <begin position="203"/>
        <end position="228"/>
    </location>
</feature>
<gene>
    <name evidence="9" type="ORF">FA10DRAFT_144217</name>
</gene>
<feature type="domain" description="SH3" evidence="6">
    <location>
        <begin position="143"/>
        <end position="202"/>
    </location>
</feature>
<dbReference type="Proteomes" id="UP000245768">
    <property type="component" value="Unassembled WGS sequence"/>
</dbReference>
<feature type="compositionally biased region" description="Polar residues" evidence="5">
    <location>
        <begin position="279"/>
        <end position="290"/>
    </location>
</feature>
<dbReference type="InterPro" id="IPR036964">
    <property type="entry name" value="RASGEF_cat_dom_sf"/>
</dbReference>
<dbReference type="SUPFAM" id="SSF48366">
    <property type="entry name" value="Ras GEF"/>
    <property type="match status" value="1"/>
</dbReference>
<dbReference type="RefSeq" id="XP_025376599.1">
    <property type="nucleotide sequence ID" value="XM_025518056.1"/>
</dbReference>
<dbReference type="Gene3D" id="1.10.840.10">
    <property type="entry name" value="Ras guanine-nucleotide exchange factors catalytic domain"/>
    <property type="match status" value="1"/>
</dbReference>
<dbReference type="Pfam" id="PF25006">
    <property type="entry name" value="DUF7783"/>
    <property type="match status" value="1"/>
</dbReference>
<feature type="region of interest" description="Disordered" evidence="5">
    <location>
        <begin position="253"/>
        <end position="303"/>
    </location>
</feature>
<feature type="compositionally biased region" description="Low complexity" evidence="5">
    <location>
        <begin position="863"/>
        <end position="882"/>
    </location>
</feature>
<evidence type="ECO:0000256" key="4">
    <source>
        <dbReference type="PROSITE-ProRule" id="PRU00192"/>
    </source>
</evidence>
<dbReference type="PANTHER" id="PTHR23113:SF354">
    <property type="entry name" value="BUD SITE SELECTION PROTEIN 5"/>
    <property type="match status" value="1"/>
</dbReference>
<dbReference type="SMART" id="SM00229">
    <property type="entry name" value="RasGEFN"/>
    <property type="match status" value="1"/>
</dbReference>
<dbReference type="FunFam" id="2.30.30.40:FF:000072">
    <property type="entry name" value="Unconventional Myosin IB"/>
    <property type="match status" value="1"/>
</dbReference>
<keyword evidence="1 4" id="KW-0728">SH3 domain</keyword>
<evidence type="ECO:0000259" key="7">
    <source>
        <dbReference type="PROSITE" id="PS50009"/>
    </source>
</evidence>
<dbReference type="EMBL" id="KZ819637">
    <property type="protein sequence ID" value="PWN89401.1"/>
    <property type="molecule type" value="Genomic_DNA"/>
</dbReference>
<feature type="region of interest" description="Disordered" evidence="5">
    <location>
        <begin position="1"/>
        <end position="121"/>
    </location>
</feature>
<feature type="region of interest" description="Disordered" evidence="5">
    <location>
        <begin position="827"/>
        <end position="1080"/>
    </location>
</feature>
<dbReference type="Pfam" id="PF00617">
    <property type="entry name" value="RasGEF"/>
    <property type="match status" value="1"/>
</dbReference>
<evidence type="ECO:0000259" key="6">
    <source>
        <dbReference type="PROSITE" id="PS50002"/>
    </source>
</evidence>
<dbReference type="SMART" id="SM00147">
    <property type="entry name" value="RasGEF"/>
    <property type="match status" value="1"/>
</dbReference>
<evidence type="ECO:0000256" key="3">
    <source>
        <dbReference type="PROSITE-ProRule" id="PRU00168"/>
    </source>
</evidence>
<feature type="compositionally biased region" description="Polar residues" evidence="5">
    <location>
        <begin position="947"/>
        <end position="965"/>
    </location>
</feature>
<dbReference type="Pfam" id="PF07653">
    <property type="entry name" value="SH3_2"/>
    <property type="match status" value="1"/>
</dbReference>
<dbReference type="SUPFAM" id="SSF50044">
    <property type="entry name" value="SH3-domain"/>
    <property type="match status" value="1"/>
</dbReference>
<evidence type="ECO:0000313" key="10">
    <source>
        <dbReference type="Proteomes" id="UP000245768"/>
    </source>
</evidence>
<dbReference type="InterPro" id="IPR036028">
    <property type="entry name" value="SH3-like_dom_sf"/>
</dbReference>
<evidence type="ECO:0000259" key="8">
    <source>
        <dbReference type="PROSITE" id="PS50212"/>
    </source>
</evidence>
<protein>
    <submittedName>
        <fullName evidence="9">Ras GEF</fullName>
    </submittedName>
</protein>
<feature type="compositionally biased region" description="Polar residues" evidence="5">
    <location>
        <begin position="43"/>
        <end position="53"/>
    </location>
</feature>
<dbReference type="PROSITE" id="PS50002">
    <property type="entry name" value="SH3"/>
    <property type="match status" value="1"/>
</dbReference>
<feature type="compositionally biased region" description="Polar residues" evidence="5">
    <location>
        <begin position="206"/>
        <end position="228"/>
    </location>
</feature>
<feature type="compositionally biased region" description="Low complexity" evidence="5">
    <location>
        <begin position="253"/>
        <end position="272"/>
    </location>
</feature>
<dbReference type="Gene3D" id="1.20.870.10">
    <property type="entry name" value="Son of sevenless (SoS) protein Chain: S domain 1"/>
    <property type="match status" value="1"/>
</dbReference>
<dbReference type="PRINTS" id="PR00452">
    <property type="entry name" value="SH3DOMAIN"/>
</dbReference>
<dbReference type="PANTHER" id="PTHR23113">
    <property type="entry name" value="GUANINE NUCLEOTIDE EXCHANGE FACTOR"/>
    <property type="match status" value="1"/>
</dbReference>
<dbReference type="GO" id="GO:0005085">
    <property type="term" value="F:guanyl-nucleotide exchange factor activity"/>
    <property type="evidence" value="ECO:0007669"/>
    <property type="project" value="UniProtKB-KW"/>
</dbReference>
<feature type="compositionally biased region" description="Polar residues" evidence="5">
    <location>
        <begin position="744"/>
        <end position="757"/>
    </location>
</feature>
<feature type="compositionally biased region" description="Low complexity" evidence="5">
    <location>
        <begin position="889"/>
        <end position="910"/>
    </location>
</feature>
<feature type="compositionally biased region" description="Polar residues" evidence="5">
    <location>
        <begin position="1591"/>
        <end position="1602"/>
    </location>
</feature>
<dbReference type="InParanoid" id="A0A316YJM7"/>
<feature type="region of interest" description="Disordered" evidence="5">
    <location>
        <begin position="738"/>
        <end position="780"/>
    </location>
</feature>
<dbReference type="InterPro" id="IPR001895">
    <property type="entry name" value="RASGEF_cat_dom"/>
</dbReference>
<evidence type="ECO:0000256" key="2">
    <source>
        <dbReference type="ARBA" id="ARBA00022658"/>
    </source>
</evidence>
<feature type="region of interest" description="Disordered" evidence="5">
    <location>
        <begin position="1574"/>
        <end position="1612"/>
    </location>
</feature>
<keyword evidence="2 3" id="KW-0344">Guanine-nucleotide releasing factor</keyword>
<feature type="compositionally biased region" description="Low complexity" evidence="5">
    <location>
        <begin position="998"/>
        <end position="1021"/>
    </location>
</feature>
<feature type="compositionally biased region" description="Basic and acidic residues" evidence="5">
    <location>
        <begin position="29"/>
        <end position="40"/>
    </location>
</feature>
<dbReference type="CDD" id="cd06224">
    <property type="entry name" value="REM"/>
    <property type="match status" value="1"/>
</dbReference>
<feature type="domain" description="Ras-GEF" evidence="7">
    <location>
        <begin position="1331"/>
        <end position="1575"/>
    </location>
</feature>
<dbReference type="PROSITE" id="PS50009">
    <property type="entry name" value="RASGEF_CAT"/>
    <property type="match status" value="1"/>
</dbReference>
<feature type="compositionally biased region" description="Acidic residues" evidence="5">
    <location>
        <begin position="760"/>
        <end position="780"/>
    </location>
</feature>
<feature type="compositionally biased region" description="Polar residues" evidence="5">
    <location>
        <begin position="1051"/>
        <end position="1063"/>
    </location>
</feature>
<dbReference type="Pfam" id="PF00618">
    <property type="entry name" value="RasGEF_N"/>
    <property type="match status" value="1"/>
</dbReference>
<sequence length="1612" mass="173567">MAPVAMSASLFGGASSKRGKGSSQPPTAGEEKMAVGRRPSEAMASSSIETVLGSSHREDGPPWSRTKGAAAAAASRVSRPGLMDRSAPMSYSSTSATSSSSPRLSSSSQHTYGGQTGEGDDSQAEVYLESDQESDSASSGVAGPEEYVVALHDFTSNNATCLSFASGQVIKVFNRDSSGWWDGELDGERGWFPSNYVDEGNIAMGSPSNRSVSLSGDSPRQSFDGSSAYDNDGTLQAHIFSSAASIAPSAAPSTATVTSHSSSSHKTLSARSGHLRPSRSPTPTTNNYQRGTAGGSSSSSSSSSSSVLDPILHAISLLHNAVRANRIAHFQPSTACVISSVRSVLSATDCLTRETTVLKAHPVLAKERKLILSELSRLVTQARTASTPTPDEAQRIVEMDEMLKLADCVLKNVRRFLDVAVECGVSVPDRRSSVYDDLYADGGASRRHASHASPPPDRSEQDKTPTPQSPRSSAYLTAYTSGQMSPRSSRSYFSAARNSSYPVPEEEEDDDDDDEDLADEDEEEKDGRGSERQHMTQAARIKAEAQARHRPTNGSAVNSGLPHASTSSTSLSSLIFSTSSHDCNPEEVLERLNATNDQLLSIIAAFIGHIHSHSRDSHASSFAHLIDMTREIVDGVRALLVIVEAVHDSETLKADMPRPMAILKDTRESLYEATTALVTAARIVTSAPGQSATVDEDEKEKLLNTATSVLRTGGECVGAVRLCLNKADTMMLLTLPPLMPAHQHPSQRSVNGSSTSLSNEGDEDEDEDGYNDDDDYDSADVDAMEHNMDDYSVADRATNGVRRGKHTLSFLGRKATSLSCLREKYEQDSAQSAGHFDQIDEDDDANDETYPDTTLRKIKSKSPSHSASGSSDSSRSSGLAPASRRRGRAATNLSNGSSNGSSTGSQTSNGAHKSNASLKPETAGQMTESTGDGSDSSEPMSRDHSRASGSTLDARSDTTADTSARPSMDRSEPLNFDELGPMPHTAPVNGSFGRDRSASAAPQYSQTQQQQQQQGSANSIARRGSDGPELSSSAPAMGRARAGSSAFASMQQAGSAPSPTLSSGPRPASGDQSFVEPDYGPNDIIFNSENQVTGATLSALVERMTPHDTTIDATFATAFFLCFRLFTTPMELLETLEARYNMRPSAKVELDADEYTRWMEIKVAPVRLRVFNFFKTWLEAHWNPPTDFVILNRLIDFIRTSMTHSLHRPGQRLAELALKRQAAGDSPAGKQISFPTAATVKLPSKNHPASLKRMVSTDRVKSVGVNGGATMSALSSGGMPSPLSEVPSMYSTSSMGRTSSGGPAPTPIVSKALLNQLRVTPLPRINIIEFDATELARQLTILESKIYCSIQPEELIGQEFSKKAGVSCAVNVKSMSSLSTHITGWISECILGEFDARKRTQLIKFFVKLGDRCLVLNNFNTLMAIQCALNSSTIARLKKTWDGLPTKYRGMLEQQRRATEHTRNFAAYRQRLRATLAPALPFVGLFLTDLTFCHEGNSATRLHPADPQRKLLNFDKYVKMSRIVGELRRFQMPYNLVEVPEIQAYLHAILDDVQNGKGAGSADDLYRKSLMLEPRSTSSSHQHEMPPSAATIASRSQESGNNKLGLDIFNWK</sequence>
<dbReference type="STRING" id="215250.A0A316YJM7"/>
<feature type="compositionally biased region" description="Low complexity" evidence="5">
    <location>
        <begin position="1031"/>
        <end position="1050"/>
    </location>
</feature>
<dbReference type="Gene3D" id="2.30.30.40">
    <property type="entry name" value="SH3 Domains"/>
    <property type="match status" value="1"/>
</dbReference>
<reference evidence="9 10" key="1">
    <citation type="journal article" date="2018" name="Mol. Biol. Evol.">
        <title>Broad Genomic Sampling Reveals a Smut Pathogenic Ancestry of the Fungal Clade Ustilaginomycotina.</title>
        <authorList>
            <person name="Kijpornyongpan T."/>
            <person name="Mondo S.J."/>
            <person name="Barry K."/>
            <person name="Sandor L."/>
            <person name="Lee J."/>
            <person name="Lipzen A."/>
            <person name="Pangilinan J."/>
            <person name="LaButti K."/>
            <person name="Hainaut M."/>
            <person name="Henrissat B."/>
            <person name="Grigoriev I.V."/>
            <person name="Spatafora J.W."/>
            <person name="Aime M.C."/>
        </authorList>
    </citation>
    <scope>NUCLEOTIDE SEQUENCE [LARGE SCALE GENOMIC DNA]</scope>
    <source>
        <strain evidence="9 10">MCA 4198</strain>
    </source>
</reference>
<dbReference type="InterPro" id="IPR008937">
    <property type="entry name" value="Ras-like_GEF"/>
</dbReference>
<name>A0A316YJM7_9BASI</name>
<dbReference type="InterPro" id="IPR023578">
    <property type="entry name" value="Ras_GEF_dom_sf"/>
</dbReference>
<evidence type="ECO:0000313" key="9">
    <source>
        <dbReference type="EMBL" id="PWN89401.1"/>
    </source>
</evidence>
<dbReference type="CDD" id="cd00155">
    <property type="entry name" value="RasGEF"/>
    <property type="match status" value="1"/>
</dbReference>
<dbReference type="PROSITE" id="PS50212">
    <property type="entry name" value="RASGEF_NTER"/>
    <property type="match status" value="1"/>
</dbReference>
<accession>A0A316YJM7</accession>
<feature type="compositionally biased region" description="Polar residues" evidence="5">
    <location>
        <begin position="924"/>
        <end position="939"/>
    </location>
</feature>
<feature type="compositionally biased region" description="Acidic residues" evidence="5">
    <location>
        <begin position="504"/>
        <end position="524"/>
    </location>
</feature>
<proteinExistence type="predicted"/>
<feature type="compositionally biased region" description="Low complexity" evidence="5">
    <location>
        <begin position="1288"/>
        <end position="1302"/>
    </location>
</feature>
<dbReference type="SMART" id="SM00326">
    <property type="entry name" value="SH3"/>
    <property type="match status" value="1"/>
</dbReference>
<dbReference type="CDD" id="cd11883">
    <property type="entry name" value="SH3_Sdc25"/>
    <property type="match status" value="1"/>
</dbReference>
<feature type="compositionally biased region" description="Basic and acidic residues" evidence="5">
    <location>
        <begin position="525"/>
        <end position="534"/>
    </location>
</feature>
<feature type="domain" description="N-terminal Ras-GEF" evidence="8">
    <location>
        <begin position="1088"/>
        <end position="1221"/>
    </location>
</feature>
<feature type="compositionally biased region" description="Polar residues" evidence="5">
    <location>
        <begin position="464"/>
        <end position="501"/>
    </location>
</feature>
<keyword evidence="10" id="KW-1185">Reference proteome</keyword>
<dbReference type="GeneID" id="37039972"/>
<dbReference type="OrthoDB" id="28357at2759"/>
<evidence type="ECO:0000256" key="5">
    <source>
        <dbReference type="SAM" id="MobiDB-lite"/>
    </source>
</evidence>
<evidence type="ECO:0000256" key="1">
    <source>
        <dbReference type="ARBA" id="ARBA00022443"/>
    </source>
</evidence>
<dbReference type="InterPro" id="IPR056685">
    <property type="entry name" value="DUF7783"/>
</dbReference>
<dbReference type="GO" id="GO:0005886">
    <property type="term" value="C:plasma membrane"/>
    <property type="evidence" value="ECO:0007669"/>
    <property type="project" value="TreeGrafter"/>
</dbReference>
<feature type="compositionally biased region" description="Low complexity" evidence="5">
    <location>
        <begin position="85"/>
        <end position="108"/>
    </location>
</feature>